<organism evidence="5">
    <name type="scientific">Fonticula alba</name>
    <name type="common">Slime mold</name>
    <dbReference type="NCBI Taxonomy" id="691883"/>
    <lineage>
        <taxon>Eukaryota</taxon>
        <taxon>Rotosphaerida</taxon>
        <taxon>Fonticulaceae</taxon>
        <taxon>Fonticula</taxon>
    </lineage>
</organism>
<dbReference type="eggNOG" id="KOG1826">
    <property type="taxonomic scope" value="Eukaryota"/>
</dbReference>
<evidence type="ECO:0000259" key="4">
    <source>
        <dbReference type="PROSITE" id="PS50018"/>
    </source>
</evidence>
<keyword evidence="1" id="KW-0343">GTPase activation</keyword>
<keyword evidence="6" id="KW-1185">Reference proteome</keyword>
<dbReference type="EMBL" id="KB932203">
    <property type="protein sequence ID" value="KCV71369.1"/>
    <property type="molecule type" value="Genomic_DNA"/>
</dbReference>
<dbReference type="InterPro" id="IPR039360">
    <property type="entry name" value="Ras_GTPase"/>
</dbReference>
<dbReference type="Gene3D" id="1.10.506.10">
    <property type="entry name" value="GTPase Activation - p120gap, domain 1"/>
    <property type="match status" value="3"/>
</dbReference>
<evidence type="ECO:0000256" key="3">
    <source>
        <dbReference type="SAM" id="Phobius"/>
    </source>
</evidence>
<dbReference type="Pfam" id="PF00616">
    <property type="entry name" value="RasGAP"/>
    <property type="match status" value="1"/>
</dbReference>
<dbReference type="OrthoDB" id="28245at2759"/>
<sequence length="1029" mass="112107">MPANLPPPPPPISLPGQPADQAPSVPHSAPIGGTGAPASSAPMTAPPLSSPRGDGSLPASATPADMGPVHQPFRPTYTAGRLPLRSDQPAVLISPAARLRLRETFLTQAPDFHAGLPASSADGQDLLSTHLVPGVRRVRVKYLRPEQPDFNNPFANQLEFLMKLRAPESGSGGGAPAASTTFQRWLRAVYRSALTVPDGIGHRTERATPEAIFERSTKRDGMNRLTGLISNPMRPSDEGYADTEDIPAWLANIWCGSSPMGPGGLHPAPPTAGDPSSPPPGRSAPPSPFGSPSASASSSTTGSLASTPLLTGLDAVGAPVADPVIPALAHVLMQSDFAIVTRLLRERANDDMLLKSILHLFENYGLSLELFSGLLVDEINNTIDENTLFRSNSATSKAMTFFSRLVGGDFLRQVLKSNLQEISQLPPLEIDPKRITPEMDVSTSLRVIQNMAQQIFNTIVNSIAAFPAPILALCSIIRKGVEARFPGKYFYGVGGFVFLRFICPAIAAPETHGLVDSLPSSETRRTLILVSKILQNLANNVLFGSKEAFMEPFNQFIQQNQSQLFDLYDKLSTSPPQEYTGVPLFDIDEAILGNSLNVIREALERSLESLLPKLAGVTIVEPYTYDLFDSVGGMLSGLASLDGSDFILSDMYELMCLDHFQTLLNIISYQKDRRLIDYACAEIIPLSIRFSETVWNLLRILEREIELSQRQHPACFEQLPGYRLTIAYSQLLGSNYTKRVLGSVLSDLAQNPEQFVLPVSSAGGVPPTPGAINVILGRYAQVALRILSTIVSSLSYFPIPVMHIFKFVYHKVVQKYQCDVAARNFLRVMLLDQIICPAITEPLANAVPVSFARPGDAAGLLSDRSPILNVIADIFRHIARHTFFEQPHFAPLNFFIRDHWYLLDEFIHTIITSDPPLNPSSWAIPRSLKRDEEAKRGSVNVGRVMTDEALELAHGQFTDLSEAVRRHIAANQAKAAAAGPGDLAHILAGDSQFAMSHFPAATQRVCEAVEYRLTDRLFMVLAQTYVKSS</sequence>
<keyword evidence="3" id="KW-0472">Membrane</keyword>
<proteinExistence type="predicted"/>
<dbReference type="InterPro" id="IPR001936">
    <property type="entry name" value="RasGAP_dom"/>
</dbReference>
<accession>A0A058ZAG5</accession>
<feature type="compositionally biased region" description="Pro residues" evidence="2">
    <location>
        <begin position="267"/>
        <end position="289"/>
    </location>
</feature>
<dbReference type="AlphaFoldDB" id="A0A058ZAG5"/>
<feature type="compositionally biased region" description="Pro residues" evidence="2">
    <location>
        <begin position="1"/>
        <end position="13"/>
    </location>
</feature>
<dbReference type="PROSITE" id="PS50018">
    <property type="entry name" value="RAS_GTPASE_ACTIV_2"/>
    <property type="match status" value="2"/>
</dbReference>
<feature type="domain" description="Ras-GAP" evidence="4">
    <location>
        <begin position="349"/>
        <end position="539"/>
    </location>
</feature>
<dbReference type="PANTHER" id="PTHR10194">
    <property type="entry name" value="RAS GTPASE-ACTIVATING PROTEINS"/>
    <property type="match status" value="1"/>
</dbReference>
<feature type="transmembrane region" description="Helical" evidence="3">
    <location>
        <begin position="455"/>
        <end position="477"/>
    </location>
</feature>
<dbReference type="RefSeq" id="XP_009494492.1">
    <property type="nucleotide sequence ID" value="XM_009496217.1"/>
</dbReference>
<evidence type="ECO:0000313" key="6">
    <source>
        <dbReference type="Proteomes" id="UP000030693"/>
    </source>
</evidence>
<feature type="domain" description="Ras-GAP" evidence="4">
    <location>
        <begin position="697"/>
        <end position="880"/>
    </location>
</feature>
<dbReference type="PANTHER" id="PTHR10194:SF60">
    <property type="entry name" value="RAS GTPASE-ACTIVATING PROTEIN RASKOL"/>
    <property type="match status" value="1"/>
</dbReference>
<dbReference type="SMART" id="SM00323">
    <property type="entry name" value="RasGAP"/>
    <property type="match status" value="1"/>
</dbReference>
<evidence type="ECO:0000256" key="2">
    <source>
        <dbReference type="SAM" id="MobiDB-lite"/>
    </source>
</evidence>
<dbReference type="CDD" id="cd04519">
    <property type="entry name" value="RasGAP"/>
    <property type="match status" value="1"/>
</dbReference>
<feature type="transmembrane region" description="Helical" evidence="3">
    <location>
        <begin position="489"/>
        <end position="507"/>
    </location>
</feature>
<keyword evidence="3" id="KW-0812">Transmembrane</keyword>
<dbReference type="InterPro" id="IPR008936">
    <property type="entry name" value="Rho_GTPase_activation_prot"/>
</dbReference>
<feature type="region of interest" description="Disordered" evidence="2">
    <location>
        <begin position="261"/>
        <end position="303"/>
    </location>
</feature>
<dbReference type="SUPFAM" id="SSF48350">
    <property type="entry name" value="GTPase activation domain, GAP"/>
    <property type="match status" value="2"/>
</dbReference>
<feature type="region of interest" description="Disordered" evidence="2">
    <location>
        <begin position="214"/>
        <end position="241"/>
    </location>
</feature>
<dbReference type="GO" id="GO:0005096">
    <property type="term" value="F:GTPase activator activity"/>
    <property type="evidence" value="ECO:0007669"/>
    <property type="project" value="UniProtKB-KW"/>
</dbReference>
<feature type="compositionally biased region" description="Low complexity" evidence="2">
    <location>
        <begin position="290"/>
        <end position="303"/>
    </location>
</feature>
<evidence type="ECO:0000313" key="5">
    <source>
        <dbReference type="EMBL" id="KCV71369.1"/>
    </source>
</evidence>
<evidence type="ECO:0000256" key="1">
    <source>
        <dbReference type="ARBA" id="ARBA00022468"/>
    </source>
</evidence>
<keyword evidence="3" id="KW-1133">Transmembrane helix</keyword>
<dbReference type="GeneID" id="20527046"/>
<dbReference type="Proteomes" id="UP000030693">
    <property type="component" value="Unassembled WGS sequence"/>
</dbReference>
<protein>
    <recommendedName>
        <fullName evidence="4">Ras-GAP domain-containing protein</fullName>
    </recommendedName>
</protein>
<reference evidence="5" key="1">
    <citation type="submission" date="2013-04" db="EMBL/GenBank/DDBJ databases">
        <title>The Genome Sequence of Fonticula alba ATCC 38817.</title>
        <authorList>
            <consortium name="The Broad Institute Genomics Platform"/>
            <person name="Russ C."/>
            <person name="Cuomo C."/>
            <person name="Burger G."/>
            <person name="Gray M.W."/>
            <person name="Holland P.W.H."/>
            <person name="King N."/>
            <person name="Lang F.B.F."/>
            <person name="Roger A.J."/>
            <person name="Ruiz-Trillo I."/>
            <person name="Brown M."/>
            <person name="Walker B."/>
            <person name="Young S."/>
            <person name="Zeng Q."/>
            <person name="Gargeya S."/>
            <person name="Fitzgerald M."/>
            <person name="Haas B."/>
            <person name="Abouelleil A."/>
            <person name="Allen A.W."/>
            <person name="Alvarado L."/>
            <person name="Arachchi H.M."/>
            <person name="Berlin A.M."/>
            <person name="Chapman S.B."/>
            <person name="Gainer-Dewar J."/>
            <person name="Goldberg J."/>
            <person name="Griggs A."/>
            <person name="Gujja S."/>
            <person name="Hansen M."/>
            <person name="Howarth C."/>
            <person name="Imamovic A."/>
            <person name="Ireland A."/>
            <person name="Larimer J."/>
            <person name="McCowan C."/>
            <person name="Murphy C."/>
            <person name="Pearson M."/>
            <person name="Poon T.W."/>
            <person name="Priest M."/>
            <person name="Roberts A."/>
            <person name="Saif S."/>
            <person name="Shea T."/>
            <person name="Sisk P."/>
            <person name="Sykes S."/>
            <person name="Wortman J."/>
            <person name="Nusbaum C."/>
            <person name="Birren B."/>
        </authorList>
    </citation>
    <scope>NUCLEOTIDE SEQUENCE [LARGE SCALE GENOMIC DNA]</scope>
    <source>
        <strain evidence="5">ATCC 38817</strain>
    </source>
</reference>
<name>A0A058ZAG5_FONAL</name>
<feature type="region of interest" description="Disordered" evidence="2">
    <location>
        <begin position="1"/>
        <end position="76"/>
    </location>
</feature>
<dbReference type="STRING" id="691883.A0A058ZAG5"/>
<gene>
    <name evidence="5" type="ORF">H696_02321</name>
</gene>